<sequence length="131" mass="14366">MKYPFTPKSTSYLEPGHFWSIPLSNGRFACGVVVSKLVDMHENKLSTKSFLAALIDWSGNQPPTQELIKGCDAIKVGEAHIKAITTTGSCIVGRSAFGFLGENPRQKSDDIVTMGYNVLRVIAENRYAKNS</sequence>
<protein>
    <submittedName>
        <fullName evidence="1">Uncharacterized protein</fullName>
    </submittedName>
</protein>
<dbReference type="RefSeq" id="WP_189400353.1">
    <property type="nucleotide sequence ID" value="NZ_BMXA01000002.1"/>
</dbReference>
<dbReference type="AlphaFoldDB" id="A0A918RRL0"/>
<reference evidence="1" key="2">
    <citation type="submission" date="2020-09" db="EMBL/GenBank/DDBJ databases">
        <authorList>
            <person name="Sun Q."/>
            <person name="Kim S."/>
        </authorList>
    </citation>
    <scope>NUCLEOTIDE SEQUENCE</scope>
    <source>
        <strain evidence="1">KCTC 12711</strain>
    </source>
</reference>
<comment type="caution">
    <text evidence="1">The sequence shown here is derived from an EMBL/GenBank/DDBJ whole genome shotgun (WGS) entry which is preliminary data.</text>
</comment>
<name>A0A918RRL0_9GAMM</name>
<dbReference type="EMBL" id="BMXA01000002">
    <property type="protein sequence ID" value="GHA09468.1"/>
    <property type="molecule type" value="Genomic_DNA"/>
</dbReference>
<evidence type="ECO:0000313" key="2">
    <source>
        <dbReference type="Proteomes" id="UP000614811"/>
    </source>
</evidence>
<reference evidence="1" key="1">
    <citation type="journal article" date="2014" name="Int. J. Syst. Evol. Microbiol.">
        <title>Complete genome sequence of Corynebacterium casei LMG S-19264T (=DSM 44701T), isolated from a smear-ripened cheese.</title>
        <authorList>
            <consortium name="US DOE Joint Genome Institute (JGI-PGF)"/>
            <person name="Walter F."/>
            <person name="Albersmeier A."/>
            <person name="Kalinowski J."/>
            <person name="Ruckert C."/>
        </authorList>
    </citation>
    <scope>NUCLEOTIDE SEQUENCE</scope>
    <source>
        <strain evidence="1">KCTC 12711</strain>
    </source>
</reference>
<proteinExistence type="predicted"/>
<keyword evidence="2" id="KW-1185">Reference proteome</keyword>
<evidence type="ECO:0000313" key="1">
    <source>
        <dbReference type="EMBL" id="GHA09468.1"/>
    </source>
</evidence>
<accession>A0A918RRL0</accession>
<organism evidence="1 2">
    <name type="scientific">Arenicella chitinivorans</name>
    <dbReference type="NCBI Taxonomy" id="1329800"/>
    <lineage>
        <taxon>Bacteria</taxon>
        <taxon>Pseudomonadati</taxon>
        <taxon>Pseudomonadota</taxon>
        <taxon>Gammaproteobacteria</taxon>
        <taxon>Arenicellales</taxon>
        <taxon>Arenicellaceae</taxon>
        <taxon>Arenicella</taxon>
    </lineage>
</organism>
<gene>
    <name evidence="1" type="ORF">GCM10008090_19360</name>
</gene>
<dbReference type="Proteomes" id="UP000614811">
    <property type="component" value="Unassembled WGS sequence"/>
</dbReference>